<dbReference type="AlphaFoldDB" id="A0A835QG84"/>
<evidence type="ECO:0000313" key="1">
    <source>
        <dbReference type="EMBL" id="KAG0470296.1"/>
    </source>
</evidence>
<evidence type="ECO:0008006" key="3">
    <source>
        <dbReference type="Google" id="ProtNLM"/>
    </source>
</evidence>
<evidence type="ECO:0000313" key="2">
    <source>
        <dbReference type="Proteomes" id="UP000636800"/>
    </source>
</evidence>
<comment type="caution">
    <text evidence="1">The sequence shown here is derived from an EMBL/GenBank/DDBJ whole genome shotgun (WGS) entry which is preliminary data.</text>
</comment>
<sequence length="77" mass="8063">MPTPPSSALCPTLASASLSPYRTSNSPLLPSDPPSPLLIQHNVAAFHPSTLIYAIAVGNEVFVDPTEPHLLSSSRNA</sequence>
<reference evidence="1 2" key="1">
    <citation type="journal article" date="2020" name="Nat. Food">
        <title>A phased Vanilla planifolia genome enables genetic improvement of flavour and production.</title>
        <authorList>
            <person name="Hasing T."/>
            <person name="Tang H."/>
            <person name="Brym M."/>
            <person name="Khazi F."/>
            <person name="Huang T."/>
            <person name="Chambers A.H."/>
        </authorList>
    </citation>
    <scope>NUCLEOTIDE SEQUENCE [LARGE SCALE GENOMIC DNA]</scope>
    <source>
        <tissue evidence="1">Leaf</tissue>
    </source>
</reference>
<name>A0A835QG84_VANPL</name>
<organism evidence="1 2">
    <name type="scientific">Vanilla planifolia</name>
    <name type="common">Vanilla</name>
    <dbReference type="NCBI Taxonomy" id="51239"/>
    <lineage>
        <taxon>Eukaryota</taxon>
        <taxon>Viridiplantae</taxon>
        <taxon>Streptophyta</taxon>
        <taxon>Embryophyta</taxon>
        <taxon>Tracheophyta</taxon>
        <taxon>Spermatophyta</taxon>
        <taxon>Magnoliopsida</taxon>
        <taxon>Liliopsida</taxon>
        <taxon>Asparagales</taxon>
        <taxon>Orchidaceae</taxon>
        <taxon>Vanilloideae</taxon>
        <taxon>Vanilleae</taxon>
        <taxon>Vanilla</taxon>
    </lineage>
</organism>
<proteinExistence type="predicted"/>
<accession>A0A835QG84</accession>
<gene>
    <name evidence="1" type="ORF">HPP92_016996</name>
</gene>
<protein>
    <recommendedName>
        <fullName evidence="3">Glucan endo-1,3-beta-D-glucosidase</fullName>
    </recommendedName>
</protein>
<keyword evidence="2" id="KW-1185">Reference proteome</keyword>
<dbReference type="Proteomes" id="UP000636800">
    <property type="component" value="Unassembled WGS sequence"/>
</dbReference>
<dbReference type="EMBL" id="JADCNL010000008">
    <property type="protein sequence ID" value="KAG0470296.1"/>
    <property type="molecule type" value="Genomic_DNA"/>
</dbReference>